<dbReference type="PROSITE" id="PS50883">
    <property type="entry name" value="EAL"/>
    <property type="match status" value="1"/>
</dbReference>
<dbReference type="PANTHER" id="PTHR44757">
    <property type="entry name" value="DIGUANYLATE CYCLASE DGCP"/>
    <property type="match status" value="1"/>
</dbReference>
<dbReference type="InterPro" id="IPR000700">
    <property type="entry name" value="PAS-assoc_C"/>
</dbReference>
<dbReference type="Pfam" id="PF08448">
    <property type="entry name" value="PAS_4"/>
    <property type="match status" value="1"/>
</dbReference>
<dbReference type="OrthoDB" id="7673416at2"/>
<dbReference type="InterPro" id="IPR013767">
    <property type="entry name" value="PAS_fold"/>
</dbReference>
<dbReference type="InterPro" id="IPR035919">
    <property type="entry name" value="EAL_sf"/>
</dbReference>
<dbReference type="Pfam" id="PF13188">
    <property type="entry name" value="PAS_8"/>
    <property type="match status" value="1"/>
</dbReference>
<dbReference type="InterPro" id="IPR000160">
    <property type="entry name" value="GGDEF_dom"/>
</dbReference>
<dbReference type="Gene3D" id="3.30.450.20">
    <property type="entry name" value="PAS domain"/>
    <property type="match status" value="3"/>
</dbReference>
<dbReference type="InterPro" id="IPR013656">
    <property type="entry name" value="PAS_4"/>
</dbReference>
<feature type="domain" description="EAL" evidence="4">
    <location>
        <begin position="569"/>
        <end position="825"/>
    </location>
</feature>
<dbReference type="Gene3D" id="3.20.20.450">
    <property type="entry name" value="EAL domain"/>
    <property type="match status" value="1"/>
</dbReference>
<feature type="domain" description="PAC" evidence="3">
    <location>
        <begin position="218"/>
        <end position="270"/>
    </location>
</feature>
<dbReference type="CDD" id="cd01949">
    <property type="entry name" value="GGDEF"/>
    <property type="match status" value="1"/>
</dbReference>
<dbReference type="HOGENOM" id="CLU_000445_70_20_7"/>
<dbReference type="SUPFAM" id="SSF55073">
    <property type="entry name" value="Nucleotide cyclase"/>
    <property type="match status" value="1"/>
</dbReference>
<evidence type="ECO:0000259" key="2">
    <source>
        <dbReference type="PROSITE" id="PS50112"/>
    </source>
</evidence>
<dbReference type="InterPro" id="IPR029787">
    <property type="entry name" value="Nucleotide_cyclase"/>
</dbReference>
<dbReference type="GO" id="GO:0006355">
    <property type="term" value="P:regulation of DNA-templated transcription"/>
    <property type="evidence" value="ECO:0007669"/>
    <property type="project" value="InterPro"/>
</dbReference>
<feature type="domain" description="GGDEF" evidence="5">
    <location>
        <begin position="428"/>
        <end position="561"/>
    </location>
</feature>
<dbReference type="FunFam" id="3.20.20.450:FF:000001">
    <property type="entry name" value="Cyclic di-GMP phosphodiesterase yahA"/>
    <property type="match status" value="1"/>
</dbReference>
<dbReference type="SMART" id="SM00086">
    <property type="entry name" value="PAC"/>
    <property type="match status" value="2"/>
</dbReference>
<dbReference type="PANTHER" id="PTHR44757:SF2">
    <property type="entry name" value="BIOFILM ARCHITECTURE MAINTENANCE PROTEIN MBAA"/>
    <property type="match status" value="1"/>
</dbReference>
<dbReference type="PROSITE" id="PS50113">
    <property type="entry name" value="PAC"/>
    <property type="match status" value="1"/>
</dbReference>
<dbReference type="SUPFAM" id="SSF55785">
    <property type="entry name" value="PYP-like sensor domain (PAS domain)"/>
    <property type="match status" value="3"/>
</dbReference>
<dbReference type="PROSITE" id="PS50887">
    <property type="entry name" value="GGDEF"/>
    <property type="match status" value="1"/>
</dbReference>
<dbReference type="SMART" id="SM00052">
    <property type="entry name" value="EAL"/>
    <property type="match status" value="1"/>
</dbReference>
<evidence type="ECO:0000259" key="5">
    <source>
        <dbReference type="PROSITE" id="PS50887"/>
    </source>
</evidence>
<dbReference type="CDD" id="cd01948">
    <property type="entry name" value="EAL"/>
    <property type="match status" value="1"/>
</dbReference>
<dbReference type="InterPro" id="IPR000014">
    <property type="entry name" value="PAS"/>
</dbReference>
<dbReference type="Pfam" id="PF00563">
    <property type="entry name" value="EAL"/>
    <property type="match status" value="1"/>
</dbReference>
<proteinExistence type="predicted"/>
<feature type="domain" description="PAS" evidence="2">
    <location>
        <begin position="271"/>
        <end position="325"/>
    </location>
</feature>
<dbReference type="Pfam" id="PF00989">
    <property type="entry name" value="PAS"/>
    <property type="match status" value="1"/>
</dbReference>
<dbReference type="Gene3D" id="3.30.70.270">
    <property type="match status" value="1"/>
</dbReference>
<dbReference type="Pfam" id="PF00990">
    <property type="entry name" value="GGDEF"/>
    <property type="match status" value="1"/>
</dbReference>
<dbReference type="FunFam" id="3.30.70.270:FF:000001">
    <property type="entry name" value="Diguanylate cyclase domain protein"/>
    <property type="match status" value="1"/>
</dbReference>
<dbReference type="InterPro" id="IPR001633">
    <property type="entry name" value="EAL_dom"/>
</dbReference>
<evidence type="ECO:0000313" key="6">
    <source>
        <dbReference type="EMBL" id="EHJ48269.1"/>
    </source>
</evidence>
<dbReference type="GO" id="GO:0071111">
    <property type="term" value="F:cyclic-guanylate-specific phosphodiesterase activity"/>
    <property type="evidence" value="ECO:0007669"/>
    <property type="project" value="UniProtKB-EC"/>
</dbReference>
<dbReference type="SMART" id="SM00091">
    <property type="entry name" value="PAS"/>
    <property type="match status" value="3"/>
</dbReference>
<feature type="domain" description="PAS" evidence="2">
    <location>
        <begin position="13"/>
        <end position="66"/>
    </location>
</feature>
<dbReference type="RefSeq" id="WP_009181646.1">
    <property type="nucleotide sequence ID" value="NZ_CM001368.1"/>
</dbReference>
<reference evidence="7" key="1">
    <citation type="journal article" date="2015" name="Genome Announc.">
        <title>High-Quality Draft Genome Sequence of Desulfovibrio carbinoliphilus FW-101-2B, an Organic Acid-Oxidizing Sulfate-Reducing Bacterium Isolated from Uranium(VI)-Contaminated Groundwater.</title>
        <authorList>
            <person name="Ramsay B.D."/>
            <person name="Hwang C."/>
            <person name="Woo H.L."/>
            <person name="Carroll S.L."/>
            <person name="Lucas S."/>
            <person name="Han J."/>
            <person name="Lapidus A.L."/>
            <person name="Cheng J.F."/>
            <person name="Goodwin L.A."/>
            <person name="Pitluck S."/>
            <person name="Peters L."/>
            <person name="Chertkov O."/>
            <person name="Held B."/>
            <person name="Detter J.C."/>
            <person name="Han C.S."/>
            <person name="Tapia R."/>
            <person name="Land M.L."/>
            <person name="Hauser L.J."/>
            <person name="Kyrpides N.C."/>
            <person name="Ivanova N.N."/>
            <person name="Mikhailova N."/>
            <person name="Pagani I."/>
            <person name="Woyke T."/>
            <person name="Arkin A.P."/>
            <person name="Dehal P."/>
            <person name="Chivian D."/>
            <person name="Criddle C.S."/>
            <person name="Wu W."/>
            <person name="Chakraborty R."/>
            <person name="Hazen T.C."/>
            <person name="Fields M.W."/>
        </authorList>
    </citation>
    <scope>NUCLEOTIDE SEQUENCE [LARGE SCALE GENOMIC DNA]</scope>
    <source>
        <strain evidence="7">FW-101-2B</strain>
    </source>
</reference>
<dbReference type="InterPro" id="IPR043128">
    <property type="entry name" value="Rev_trsase/Diguanyl_cyclase"/>
</dbReference>
<feature type="domain" description="PAS" evidence="2">
    <location>
        <begin position="143"/>
        <end position="181"/>
    </location>
</feature>
<dbReference type="InterPro" id="IPR001610">
    <property type="entry name" value="PAC"/>
</dbReference>
<dbReference type="SUPFAM" id="SSF141868">
    <property type="entry name" value="EAL domain-like"/>
    <property type="match status" value="1"/>
</dbReference>
<name>G7QAB8_9BACT</name>
<evidence type="ECO:0000259" key="4">
    <source>
        <dbReference type="PROSITE" id="PS50883"/>
    </source>
</evidence>
<protein>
    <submittedName>
        <fullName evidence="6">Diguanylate cyclase/phosphodiesterase with PAS/PAC sensor(S)</fullName>
    </submittedName>
</protein>
<dbReference type="SMART" id="SM00267">
    <property type="entry name" value="GGDEF"/>
    <property type="match status" value="1"/>
</dbReference>
<dbReference type="InterPro" id="IPR052155">
    <property type="entry name" value="Biofilm_reg_signaling"/>
</dbReference>
<dbReference type="InterPro" id="IPR035965">
    <property type="entry name" value="PAS-like_dom_sf"/>
</dbReference>
<evidence type="ECO:0000256" key="1">
    <source>
        <dbReference type="ARBA" id="ARBA00051114"/>
    </source>
</evidence>
<organism evidence="6 7">
    <name type="scientific">Solidesulfovibrio carbinoliphilus subsp. oakridgensis</name>
    <dbReference type="NCBI Taxonomy" id="694327"/>
    <lineage>
        <taxon>Bacteria</taxon>
        <taxon>Pseudomonadati</taxon>
        <taxon>Thermodesulfobacteriota</taxon>
        <taxon>Desulfovibrionia</taxon>
        <taxon>Desulfovibrionales</taxon>
        <taxon>Desulfovibrionaceae</taxon>
        <taxon>Solidesulfovibrio</taxon>
    </lineage>
</organism>
<dbReference type="Proteomes" id="UP000004662">
    <property type="component" value="Chromosome"/>
</dbReference>
<dbReference type="CDD" id="cd00130">
    <property type="entry name" value="PAS"/>
    <property type="match status" value="3"/>
</dbReference>
<dbReference type="AlphaFoldDB" id="G7QAB8"/>
<dbReference type="NCBIfam" id="TIGR00229">
    <property type="entry name" value="sensory_box"/>
    <property type="match status" value="2"/>
</dbReference>
<comment type="catalytic activity">
    <reaction evidence="1">
        <text>3',3'-c-di-GMP + H2O = 5'-phosphoguanylyl(3'-&gt;5')guanosine + H(+)</text>
        <dbReference type="Rhea" id="RHEA:24902"/>
        <dbReference type="ChEBI" id="CHEBI:15377"/>
        <dbReference type="ChEBI" id="CHEBI:15378"/>
        <dbReference type="ChEBI" id="CHEBI:58754"/>
        <dbReference type="ChEBI" id="CHEBI:58805"/>
        <dbReference type="EC" id="3.1.4.52"/>
    </reaction>
    <physiologicalReaction direction="left-to-right" evidence="1">
        <dbReference type="Rhea" id="RHEA:24903"/>
    </physiologicalReaction>
</comment>
<sequence>MTLQFPGTFPELPDDAFRRVFLCSPNAALLRDADGTVLAANAAFEALFGVEIPEVVGLDLREVLRPVSSRPGRADRPDEDGEVWSLRGAAFLRETRWAAGEGDAADVRVSQFPVGMLGDRPITCMLFRDIASRLLAEDRLRDAERKYRSIFENAVEGIFQTTPAGRYLEVNRTLARIYGFESVAEMREFFRDIRNQLYVDPRRRDDFVRELAAHDQVRDFESEIRKKDGTVIWISENARVVRGADGLPAYYEGTVVDITDRKRAEAALATQRAYFTQLFANSPQAIALIDMHRNIVDANKAFEALFGYRTADIQGFGMRAFIVPEHLLSECENMRCAVLAGKPVVRETVRRHCDGRLIPVSMIGFPIEIAGETQGIVYIYQDISERKAFEEQITHQAFHDALTGLPNRSLFADRLERALTRARRRGDSQYAVLMIDLNKFKGVNDTLGHQAGDQLLVEVARRLSGCVRSMDTVARLGGDEFAVILEEFKTKKEVMTVVERIGVGLGKPFVLCGKTVTPEASIGIVLHTRDYAAADDLLRDADIAMYRAKEQGRASMIFDRKMHQEILEAISLETDLRQALEAGELLLHYQPIVDVKDSRIVGFEALVRWDHPDRGLVPPGQFIPLAEETGLILPLGRFVIDEACRQLRAWQLEMPEAADLSVSVNVSCRQFVKDGLVEHVAQVLAATGLPPACLKLEITESVLMHDAEHTARELNRLKALGVKIAIDDFGTGYSSLSYLRQLPIDHLKIDRSFISGQGCDGESQEIVKSIISLARSLGLTVIAEGVECPDQLDRLRLADCDKAQGFMFSRPVEATAAGRLIRQHPAV</sequence>
<dbReference type="eggNOG" id="COG5001">
    <property type="taxonomic scope" value="Bacteria"/>
</dbReference>
<dbReference type="STRING" id="694327.DFW101_2264"/>
<dbReference type="NCBIfam" id="TIGR00254">
    <property type="entry name" value="GGDEF"/>
    <property type="match status" value="1"/>
</dbReference>
<keyword evidence="7" id="KW-1185">Reference proteome</keyword>
<dbReference type="PROSITE" id="PS50112">
    <property type="entry name" value="PAS"/>
    <property type="match status" value="3"/>
</dbReference>
<accession>G7QAB8</accession>
<dbReference type="GO" id="GO:0071732">
    <property type="term" value="P:cellular response to nitric oxide"/>
    <property type="evidence" value="ECO:0007669"/>
    <property type="project" value="UniProtKB-ARBA"/>
</dbReference>
<evidence type="ECO:0000313" key="7">
    <source>
        <dbReference type="Proteomes" id="UP000004662"/>
    </source>
</evidence>
<dbReference type="EMBL" id="CM001368">
    <property type="protein sequence ID" value="EHJ48269.1"/>
    <property type="molecule type" value="Genomic_DNA"/>
</dbReference>
<gene>
    <name evidence="6" type="ORF">DFW101_2264</name>
</gene>
<evidence type="ECO:0000259" key="3">
    <source>
        <dbReference type="PROSITE" id="PS50113"/>
    </source>
</evidence>